<dbReference type="PROSITE" id="PS51384">
    <property type="entry name" value="FAD_FR"/>
    <property type="match status" value="2"/>
</dbReference>
<dbReference type="OrthoDB" id="167398at2759"/>
<feature type="transmembrane region" description="Helical" evidence="6">
    <location>
        <begin position="357"/>
        <end position="376"/>
    </location>
</feature>
<evidence type="ECO:0000256" key="1">
    <source>
        <dbReference type="ARBA" id="ARBA00004141"/>
    </source>
</evidence>
<proteinExistence type="predicted"/>
<dbReference type="Gene3D" id="3.40.50.80">
    <property type="entry name" value="Nucleotide-binding domain of ferredoxin-NADP reductase (FNR) module"/>
    <property type="match status" value="2"/>
</dbReference>
<organism evidence="8 9">
    <name type="scientific">Pyrus ussuriensis x Pyrus communis</name>
    <dbReference type="NCBI Taxonomy" id="2448454"/>
    <lineage>
        <taxon>Eukaryota</taxon>
        <taxon>Viridiplantae</taxon>
        <taxon>Streptophyta</taxon>
        <taxon>Embryophyta</taxon>
        <taxon>Tracheophyta</taxon>
        <taxon>Spermatophyta</taxon>
        <taxon>Magnoliopsida</taxon>
        <taxon>eudicotyledons</taxon>
        <taxon>Gunneridae</taxon>
        <taxon>Pentapetalae</taxon>
        <taxon>rosids</taxon>
        <taxon>fabids</taxon>
        <taxon>Rosales</taxon>
        <taxon>Rosaceae</taxon>
        <taxon>Amygdaloideae</taxon>
        <taxon>Maleae</taxon>
        <taxon>Pyrus</taxon>
    </lineage>
</organism>
<keyword evidence="5 6" id="KW-0472">Membrane</keyword>
<feature type="transmembrane region" description="Helical" evidence="6">
    <location>
        <begin position="1174"/>
        <end position="1193"/>
    </location>
</feature>
<dbReference type="EMBL" id="SMOL01000768">
    <property type="protein sequence ID" value="KAB2598667.1"/>
    <property type="molecule type" value="Genomic_DNA"/>
</dbReference>
<gene>
    <name evidence="8" type="ORF">D8674_001587</name>
</gene>
<dbReference type="InterPro" id="IPR013121">
    <property type="entry name" value="Fe_red_NAD-bd_6"/>
</dbReference>
<evidence type="ECO:0000259" key="7">
    <source>
        <dbReference type="PROSITE" id="PS51384"/>
    </source>
</evidence>
<dbReference type="GO" id="GO:0000293">
    <property type="term" value="F:ferric-chelate reductase activity"/>
    <property type="evidence" value="ECO:0007669"/>
    <property type="project" value="TreeGrafter"/>
</dbReference>
<dbReference type="Pfam" id="PF01794">
    <property type="entry name" value="Ferric_reduct"/>
    <property type="match status" value="2"/>
</dbReference>
<keyword evidence="3 6" id="KW-1133">Transmembrane helix</keyword>
<feature type="transmembrane region" description="Helical" evidence="6">
    <location>
        <begin position="412"/>
        <end position="439"/>
    </location>
</feature>
<feature type="transmembrane region" description="Helical" evidence="6">
    <location>
        <begin position="157"/>
        <end position="179"/>
    </location>
</feature>
<dbReference type="InterPro" id="IPR050369">
    <property type="entry name" value="RBOH/FRE"/>
</dbReference>
<dbReference type="InterPro" id="IPR039261">
    <property type="entry name" value="FNR_nucleotide-bd"/>
</dbReference>
<dbReference type="Pfam" id="PF08022">
    <property type="entry name" value="FAD_binding_8"/>
    <property type="match status" value="2"/>
</dbReference>
<feature type="transmembrane region" description="Helical" evidence="6">
    <location>
        <begin position="1213"/>
        <end position="1239"/>
    </location>
</feature>
<feature type="transmembrane region" description="Helical" evidence="6">
    <location>
        <begin position="676"/>
        <end position="695"/>
    </location>
</feature>
<dbReference type="InterPro" id="IPR008537">
    <property type="entry name" value="DUF819"/>
</dbReference>
<dbReference type="CDD" id="cd06186">
    <property type="entry name" value="NOX_Duox_like_FAD_NADP"/>
    <property type="match status" value="2"/>
</dbReference>
<dbReference type="SFLD" id="SFLDG01168">
    <property type="entry name" value="Ferric_reductase_subgroup_(FRE"/>
    <property type="match status" value="2"/>
</dbReference>
<feature type="transmembrane region" description="Helical" evidence="6">
    <location>
        <begin position="1146"/>
        <end position="1167"/>
    </location>
</feature>
<feature type="transmembrane region" description="Helical" evidence="6">
    <location>
        <begin position="639"/>
        <end position="661"/>
    </location>
</feature>
<dbReference type="Proteomes" id="UP000327157">
    <property type="component" value="Chromosome 1"/>
</dbReference>
<evidence type="ECO:0000256" key="3">
    <source>
        <dbReference type="ARBA" id="ARBA00022989"/>
    </source>
</evidence>
<feature type="domain" description="FAD-binding FR-type" evidence="7">
    <location>
        <begin position="751"/>
        <end position="854"/>
    </location>
</feature>
<feature type="transmembrane region" description="Helical" evidence="6">
    <location>
        <begin position="1291"/>
        <end position="1319"/>
    </location>
</feature>
<feature type="transmembrane region" description="Helical" evidence="6">
    <location>
        <begin position="604"/>
        <end position="627"/>
    </location>
</feature>
<reference evidence="8 9" key="3">
    <citation type="submission" date="2019-11" db="EMBL/GenBank/DDBJ databases">
        <title>A de novo genome assembly of a pear dwarfing rootstock.</title>
        <authorList>
            <person name="Wang F."/>
            <person name="Wang J."/>
            <person name="Li S."/>
            <person name="Zhang Y."/>
            <person name="Fang M."/>
            <person name="Ma L."/>
            <person name="Zhao Y."/>
            <person name="Jiang S."/>
        </authorList>
    </citation>
    <scope>NUCLEOTIDE SEQUENCE [LARGE SCALE GENOMIC DNA]</scope>
    <source>
        <strain evidence="8">S2</strain>
        <tissue evidence="8">Leaf</tissue>
    </source>
</reference>
<feature type="transmembrane region" description="Helical" evidence="6">
    <location>
        <begin position="75"/>
        <end position="91"/>
    </location>
</feature>
<evidence type="ECO:0000256" key="4">
    <source>
        <dbReference type="ARBA" id="ARBA00023002"/>
    </source>
</evidence>
<dbReference type="PANTHER" id="PTHR11972:SF79">
    <property type="entry name" value="FERRIC REDUCTION OXIDASE 4-RELATED"/>
    <property type="match status" value="1"/>
</dbReference>
<evidence type="ECO:0000256" key="6">
    <source>
        <dbReference type="SAM" id="Phobius"/>
    </source>
</evidence>
<feature type="transmembrane region" description="Helical" evidence="6">
    <location>
        <begin position="1592"/>
        <end position="1612"/>
    </location>
</feature>
<dbReference type="InterPro" id="IPR017927">
    <property type="entry name" value="FAD-bd_FR_type"/>
</dbReference>
<keyword evidence="2 6" id="KW-0812">Transmembrane</keyword>
<sequence>MASLPVTWPLLHLPATPTPSLSPVKRVKPNPFPSHAVNGTLLLPLTRPRSRKCVQATRVITSQLRQPIVATDDHWGLWTALFATGAFGLWSEKTKIGGMVSAALVSTLVGLAASNFGIIPFEAPAYSIVLEFLLPLSIPLLLYRADLRSVMRSTGTLLLAFVLGSVATMVGTLVAFQMVPMRSLGPDNWKIASALMGSYIGGSVNYVAISEALGVSPSVVAAGVAVDNVICALYFMVLFALASKIPPEASTSTDDVSMQTESNYDRKLPVVETATALATSFVICKASTYLTGLCGIPGGSLPMITATVVILATLLPTHFAYLAPAGDTVALLLMQVFFAVLGASGSIWNVINTAPSIFFFALVQVTVHLAVVLGLGKLFRLDLKLLLLASNANIGGPTTAGGMAGTKGWDSLVVPAILAGIFGVAIATFLGIGFGMIVLRHFVNFKVDFPCGVSWMAYDLDCAAYKTYKNDWKPNLQSKLNSTYFGEQGVNLLLFSFPMMLIAALSCVYLHLQKKSTRSSSSTSTTTTGVITKRLAFWRRPVIVKAPLGIVTAMDLAFGLMFVALLVWSLANYLYVSFGHLHMHFPGEKVWETKFRSVSLRLGYIGNICWALLFFPVTRGSSILPLFGLTSESSIKYHIWLGHLSMILFAAHTLGFVIYWAMTNQMVLLLEWSKTYVSNVAGEIAIVLAMAMWITSVPRVRRKMFELFFYTHHLYALYIFFYVLHVGASYFCMLLPGIFLFIVDRYLRFLQSYQRAGLVSARILPCGTIELNFAKTQGLDYNPTSILFINVPSISKLQWHPFTVTSNPNMEPHNLSVVIKIEGSWSQKLYKQLSSNVDHIQAAVEGPYGPISSHFLRHEALVMLSGGSGITPLISIIREIIFQTTKPDSHLPRVRLICAFKNTDDLSMLQLLLPISSTPFDFSHVDLKIEAYVTGETEQLPGLAWKPIQTVSFKTDPLDSPISRVLDPSSWLWLGAIVSSSFVVFLVTLGLTTRFYIYPIDHNTGESYHYSFTCLWYMFLVCSCILLVSSVTFLWCKRQQNALEGKQIQNMEVPTHDVELEGFPHHPETLIAQATQVHYGARPDLKRVNLLLFSFPMMLIAALSCVYLHLEKKSTSSSSSTSTTTTGIITNRLAFWRRPLVVQAPLGIVTAMELAFGLMFVALLVWWEAKFGSVSWRLGYIGNICWALLFFPVTRGSSILPLFGLTSESSIKYHIWLGHLSMILFAAHALGFVTYWAMTNKMVLLLEWSKIYVANVAGEIAIVFAMAMWITSIPCVRRKMFELFFYTHHLYALYIFFYVLHVGASCFCTILPGIFLFIVDRYLRFLQSYQRAGVVSARILPCDTIELNFAKTQGLDYNPTSILFINVPSISKLQWHPFTVTSNPNMEPHNLSVVIKSEGSWSQKLYKQLSSNVDHVQASVEGPYGPISSHFLRHEALVMFSGGSGITSLISIIREIIFQTTKPDSHLPRVRLICAFKNTDDLSMLQLLLPISSTPFDFSRVDLKIEAYVTRETEQQPALAWKPIQTVSFKADPLDSPISRVLGPSSWLWLGATISSSFVLFLVTLGLITRFYIYPIDHNTGEIYHQSFICLWYMFLACSCILLVSSVTVLWCKRQLNALEGKQIQNGEAPTHEIELEGLPYHPETLISQATQVHYGTRPDLKKILLASEGSDIGVLPSAMALDHLQKNNENPSNLVTVIFGLWESKLGSVALTLGIVGSICLAFLFFPVSRGSSIVRIIGLASEASFKYHICLGHLAMMLFTAHSLCFYWGSTNQISEMLNGTRKAFCKIFELFLYTHHLYIVFLVFIVFHVGFSYACIMLPGFYLFLIDRFLRFLQCQHRIRVVSARVRLLS</sequence>
<feature type="transmembrane region" description="Helical" evidence="6">
    <location>
        <begin position="730"/>
        <end position="747"/>
    </location>
</feature>
<name>A0A5N5F6W1_9ROSA</name>
<feature type="transmembrane region" description="Helical" evidence="6">
    <location>
        <begin position="548"/>
        <end position="571"/>
    </location>
</feature>
<comment type="caution">
    <text evidence="8">The sequence shown here is derived from an EMBL/GenBank/DDBJ whole genome shotgun (WGS) entry which is preliminary data.</text>
</comment>
<feature type="transmembrane region" description="Helical" evidence="6">
    <location>
        <begin position="1251"/>
        <end position="1271"/>
    </location>
</feature>
<feature type="transmembrane region" description="Helical" evidence="6">
    <location>
        <begin position="1090"/>
        <end position="1110"/>
    </location>
</feature>
<dbReference type="Pfam" id="PF05684">
    <property type="entry name" value="DUF819"/>
    <property type="match status" value="1"/>
</dbReference>
<feature type="transmembrane region" description="Helical" evidence="6">
    <location>
        <begin position="1814"/>
        <end position="1833"/>
    </location>
</feature>
<feature type="domain" description="FAD-binding FR-type" evidence="7">
    <location>
        <begin position="1327"/>
        <end position="1430"/>
    </location>
</feature>
<feature type="transmembrane region" description="Helical" evidence="6">
    <location>
        <begin position="1707"/>
        <end position="1727"/>
    </location>
</feature>
<feature type="transmembrane region" description="Helical" evidence="6">
    <location>
        <begin position="1547"/>
        <end position="1572"/>
    </location>
</feature>
<evidence type="ECO:0000256" key="2">
    <source>
        <dbReference type="ARBA" id="ARBA00022692"/>
    </source>
</evidence>
<reference evidence="8 9" key="1">
    <citation type="submission" date="2019-09" db="EMBL/GenBank/DDBJ databases">
        <authorList>
            <person name="Ou C."/>
        </authorList>
    </citation>
    <scope>NUCLEOTIDE SEQUENCE [LARGE SCALE GENOMIC DNA]</scope>
    <source>
        <strain evidence="8">S2</strain>
        <tissue evidence="8">Leaf</tissue>
    </source>
</reference>
<dbReference type="SUPFAM" id="SSF52343">
    <property type="entry name" value="Ferredoxin reductase-like, C-terminal NADP-linked domain"/>
    <property type="match status" value="2"/>
</dbReference>
<feature type="transmembrane region" description="Helical" evidence="6">
    <location>
        <begin position="125"/>
        <end position="145"/>
    </location>
</feature>
<feature type="transmembrane region" description="Helical" evidence="6">
    <location>
        <begin position="220"/>
        <end position="242"/>
    </location>
</feature>
<keyword evidence="9" id="KW-1185">Reference proteome</keyword>
<dbReference type="GO" id="GO:0005886">
    <property type="term" value="C:plasma membrane"/>
    <property type="evidence" value="ECO:0007669"/>
    <property type="project" value="TreeGrafter"/>
</dbReference>
<dbReference type="InterPro" id="IPR013130">
    <property type="entry name" value="Fe3_Rdtase_TM_dom"/>
</dbReference>
<feature type="transmembrane region" description="Helical" evidence="6">
    <location>
        <begin position="971"/>
        <end position="996"/>
    </location>
</feature>
<dbReference type="PANTHER" id="PTHR11972">
    <property type="entry name" value="NADPH OXIDASE"/>
    <property type="match status" value="1"/>
</dbReference>
<comment type="subcellular location">
    <subcellularLocation>
        <location evidence="1">Membrane</location>
        <topology evidence="1">Multi-pass membrane protein</topology>
    </subcellularLocation>
</comment>
<evidence type="ECO:0000313" key="9">
    <source>
        <dbReference type="Proteomes" id="UP000327157"/>
    </source>
</evidence>
<protein>
    <submittedName>
        <fullName evidence="8">Ferric reduction oxidase 4</fullName>
    </submittedName>
</protein>
<feature type="transmembrane region" description="Helical" evidence="6">
    <location>
        <begin position="1747"/>
        <end position="1770"/>
    </location>
</feature>
<dbReference type="InterPro" id="IPR013112">
    <property type="entry name" value="FAD-bd_8"/>
</dbReference>
<feature type="transmembrane region" description="Helical" evidence="6">
    <location>
        <begin position="98"/>
        <end position="119"/>
    </location>
</feature>
<feature type="transmembrane region" description="Helical" evidence="6">
    <location>
        <begin position="1016"/>
        <end position="1036"/>
    </location>
</feature>
<keyword evidence="4" id="KW-0560">Oxidoreductase</keyword>
<feature type="transmembrane region" description="Helical" evidence="6">
    <location>
        <begin position="492"/>
        <end position="512"/>
    </location>
</feature>
<dbReference type="SFLD" id="SFLDS00052">
    <property type="entry name" value="Ferric_Reductase_Domain"/>
    <property type="match status" value="2"/>
</dbReference>
<evidence type="ECO:0000313" key="8">
    <source>
        <dbReference type="EMBL" id="KAB2598667.1"/>
    </source>
</evidence>
<accession>A0A5N5F6W1</accession>
<reference evidence="9" key="2">
    <citation type="submission" date="2019-10" db="EMBL/GenBank/DDBJ databases">
        <title>A de novo genome assembly of a pear dwarfing rootstock.</title>
        <authorList>
            <person name="Wang F."/>
            <person name="Wang J."/>
            <person name="Li S."/>
            <person name="Zhang Y."/>
            <person name="Fang M."/>
            <person name="Ma L."/>
            <person name="Zhao Y."/>
            <person name="Jiang S."/>
        </authorList>
    </citation>
    <scope>NUCLEOTIDE SEQUENCE [LARGE SCALE GENOMIC DNA]</scope>
</reference>
<evidence type="ECO:0000256" key="5">
    <source>
        <dbReference type="ARBA" id="ARBA00023136"/>
    </source>
</evidence>
<feature type="transmembrane region" description="Helical" evidence="6">
    <location>
        <begin position="301"/>
        <end position="322"/>
    </location>
</feature>
<dbReference type="Pfam" id="PF08030">
    <property type="entry name" value="NAD_binding_6"/>
    <property type="match status" value="2"/>
</dbReference>
<feature type="transmembrane region" description="Helical" evidence="6">
    <location>
        <begin position="329"/>
        <end position="351"/>
    </location>
</feature>